<accession>A0A6L9E9G0</accession>
<comment type="caution">
    <text evidence="1">The sequence shown here is derived from an EMBL/GenBank/DDBJ whole genome shotgun (WGS) entry which is preliminary data.</text>
</comment>
<dbReference type="AlphaFoldDB" id="A0A6L9E9G0"/>
<organism evidence="1 2">
    <name type="scientific">Poritiphilus flavus</name>
    <dbReference type="NCBI Taxonomy" id="2697053"/>
    <lineage>
        <taxon>Bacteria</taxon>
        <taxon>Pseudomonadati</taxon>
        <taxon>Bacteroidota</taxon>
        <taxon>Flavobacteriia</taxon>
        <taxon>Flavobacteriales</taxon>
        <taxon>Flavobacteriaceae</taxon>
        <taxon>Poritiphilus</taxon>
    </lineage>
</organism>
<reference evidence="1 2" key="1">
    <citation type="submission" date="2020-01" db="EMBL/GenBank/DDBJ databases">
        <title>Bacteria diversity of Porities sp.</title>
        <authorList>
            <person name="Wang G."/>
        </authorList>
    </citation>
    <scope>NUCLEOTIDE SEQUENCE [LARGE SCALE GENOMIC DNA]</scope>
    <source>
        <strain evidence="1 2">R33</strain>
    </source>
</reference>
<sequence length="137" mass="16268">MEKHFELTDQEFERQFESCELDPAIFSHEAHLRLAWIHLYNYGIDKSLERIQIQLLRFASSAGDPGKYNKTLTIAAIKAVHHFMLRSKSASFMEFILEFPRLKYNFRELMDAHYGFDIFNSEKARTQYLEPDLLPFD</sequence>
<dbReference type="EMBL" id="WXYO01000002">
    <property type="protein sequence ID" value="NAS11241.1"/>
    <property type="molecule type" value="Genomic_DNA"/>
</dbReference>
<evidence type="ECO:0000313" key="2">
    <source>
        <dbReference type="Proteomes" id="UP000475249"/>
    </source>
</evidence>
<dbReference type="RefSeq" id="WP_161434280.1">
    <property type="nucleotide sequence ID" value="NZ_WXYO01000002.1"/>
</dbReference>
<keyword evidence="2" id="KW-1185">Reference proteome</keyword>
<proteinExistence type="predicted"/>
<protein>
    <submittedName>
        <fullName evidence="1">Uncharacterized protein</fullName>
    </submittedName>
</protein>
<evidence type="ECO:0000313" key="1">
    <source>
        <dbReference type="EMBL" id="NAS11241.1"/>
    </source>
</evidence>
<gene>
    <name evidence="1" type="ORF">GTQ38_04465</name>
</gene>
<dbReference type="Proteomes" id="UP000475249">
    <property type="component" value="Unassembled WGS sequence"/>
</dbReference>
<name>A0A6L9E9G0_9FLAO</name>